<gene>
    <name evidence="2" type="ORF">COLO4_09452</name>
</gene>
<dbReference type="Gene3D" id="1.20.1280.50">
    <property type="match status" value="1"/>
</dbReference>
<dbReference type="OrthoDB" id="5314306at2759"/>
<protein>
    <recommendedName>
        <fullName evidence="1">F-box domain-containing protein</fullName>
    </recommendedName>
</protein>
<dbReference type="CDD" id="cd22157">
    <property type="entry name" value="F-box_AtFBW1-like"/>
    <property type="match status" value="1"/>
</dbReference>
<dbReference type="PANTHER" id="PTHR31672:SF13">
    <property type="entry name" value="F-BOX PROTEIN CPR30-LIKE"/>
    <property type="match status" value="1"/>
</dbReference>
<comment type="caution">
    <text evidence="2">The sequence shown here is derived from an EMBL/GenBank/DDBJ whole genome shotgun (WGS) entry which is preliminary data.</text>
</comment>
<dbReference type="AlphaFoldDB" id="A0A1R3KC21"/>
<dbReference type="InterPro" id="IPR050796">
    <property type="entry name" value="SCF_F-box_component"/>
</dbReference>
<dbReference type="PROSITE" id="PS50181">
    <property type="entry name" value="FBOX"/>
    <property type="match status" value="1"/>
</dbReference>
<dbReference type="InterPro" id="IPR001810">
    <property type="entry name" value="F-box_dom"/>
</dbReference>
<evidence type="ECO:0000313" key="3">
    <source>
        <dbReference type="Proteomes" id="UP000187203"/>
    </source>
</evidence>
<evidence type="ECO:0000259" key="1">
    <source>
        <dbReference type="PROSITE" id="PS50181"/>
    </source>
</evidence>
<dbReference type="STRING" id="93759.A0A1R3KC21"/>
<dbReference type="PANTHER" id="PTHR31672">
    <property type="entry name" value="BNACNNG10540D PROTEIN"/>
    <property type="match status" value="1"/>
</dbReference>
<dbReference type="Proteomes" id="UP000187203">
    <property type="component" value="Unassembled WGS sequence"/>
</dbReference>
<reference evidence="3" key="1">
    <citation type="submission" date="2013-09" db="EMBL/GenBank/DDBJ databases">
        <title>Corchorus olitorius genome sequencing.</title>
        <authorList>
            <person name="Alam M."/>
            <person name="Haque M.S."/>
            <person name="Islam M.S."/>
            <person name="Emdad E.M."/>
            <person name="Islam M.M."/>
            <person name="Ahmed B."/>
            <person name="Halim A."/>
            <person name="Hossen Q.M.M."/>
            <person name="Hossain M.Z."/>
            <person name="Ahmed R."/>
            <person name="Khan M.M."/>
            <person name="Islam R."/>
            <person name="Rashid M.M."/>
            <person name="Khan S.A."/>
            <person name="Rahman M.S."/>
            <person name="Alam M."/>
            <person name="Yahiya A.S."/>
            <person name="Khan M.S."/>
            <person name="Azam M.S."/>
            <person name="Haque T."/>
            <person name="Lashkar M.Z.H."/>
            <person name="Akhand A.I."/>
            <person name="Morshed G."/>
            <person name="Roy S."/>
            <person name="Uddin K.S."/>
            <person name="Rabeya T."/>
            <person name="Hossain A.S."/>
            <person name="Chowdhury A."/>
            <person name="Snigdha A.R."/>
            <person name="Mortoza M.S."/>
            <person name="Matin S.A."/>
            <person name="Hoque S.M.E."/>
            <person name="Islam M.K."/>
            <person name="Roy D.K."/>
            <person name="Haider R."/>
            <person name="Moosa M.M."/>
            <person name="Elias S.M."/>
            <person name="Hasan A.M."/>
            <person name="Jahan S."/>
            <person name="Shafiuddin M."/>
            <person name="Mahmood N."/>
            <person name="Shommy N.S."/>
        </authorList>
    </citation>
    <scope>NUCLEOTIDE SEQUENCE [LARGE SCALE GENOMIC DNA]</scope>
    <source>
        <strain evidence="3">cv. O-4</strain>
    </source>
</reference>
<accession>A0A1R3KC21</accession>
<dbReference type="Pfam" id="PF07734">
    <property type="entry name" value="FBA_1"/>
    <property type="match status" value="1"/>
</dbReference>
<dbReference type="EMBL" id="AWUE01014234">
    <property type="protein sequence ID" value="OMP04626.1"/>
    <property type="molecule type" value="Genomic_DNA"/>
</dbReference>
<dbReference type="InterPro" id="IPR017451">
    <property type="entry name" value="F-box-assoc_interact_dom"/>
</dbReference>
<dbReference type="InterPro" id="IPR006527">
    <property type="entry name" value="F-box-assoc_dom_typ1"/>
</dbReference>
<proteinExistence type="predicted"/>
<feature type="domain" description="F-box" evidence="1">
    <location>
        <begin position="1"/>
        <end position="46"/>
    </location>
</feature>
<keyword evidence="3" id="KW-1185">Reference proteome</keyword>
<evidence type="ECO:0000313" key="2">
    <source>
        <dbReference type="EMBL" id="OMP04626.1"/>
    </source>
</evidence>
<dbReference type="InterPro" id="IPR036047">
    <property type="entry name" value="F-box-like_dom_sf"/>
</dbReference>
<dbReference type="NCBIfam" id="TIGR01640">
    <property type="entry name" value="F_box_assoc_1"/>
    <property type="match status" value="1"/>
</dbReference>
<name>A0A1R3KC21_9ROSI</name>
<dbReference type="SMART" id="SM00256">
    <property type="entry name" value="FBOX"/>
    <property type="match status" value="1"/>
</dbReference>
<sequence length="420" mass="48254">MSDYLPEKTVLDILHRLPIKTLVKCTSVCKAWNSLIKSPTFIYTHLDQTISSDNDDDTHFFLLRLRQWHLAGPWFLLNQYFLGFEYEDEYGFDLLKELEFPLGQRCCNRFYFIVGCCNGLVCVTDNHNIHLAKNFILWNPIIRKAIVVPEYSSTLSATYGFVGFGFDSRNNDFKLLRFVQRGHVKKKHRNVPVEVQVYSLNSNSWKNITHIASNYGLLPEYEPQYGHSFVNGAINFFASYDRNQKYSLYSNHMVLVLGFNLSEEIFYEIPLPEGLNHHPLCLTNPIPATLLKYGESSIAVLNADQDYIDLYIMEEYGIASSWTKVSLNNLLNWVPEGRGQVPRVLGFRKNGEILLEMDGDLLNRKGKYCLTSCEIESEELTVFNIEDVGRNSFYDSFVESLVLLDKGGNGDHGAMLDFGF</sequence>
<dbReference type="Pfam" id="PF12937">
    <property type="entry name" value="F-box-like"/>
    <property type="match status" value="1"/>
</dbReference>
<dbReference type="SUPFAM" id="SSF81383">
    <property type="entry name" value="F-box domain"/>
    <property type="match status" value="1"/>
</dbReference>
<organism evidence="2 3">
    <name type="scientific">Corchorus olitorius</name>
    <dbReference type="NCBI Taxonomy" id="93759"/>
    <lineage>
        <taxon>Eukaryota</taxon>
        <taxon>Viridiplantae</taxon>
        <taxon>Streptophyta</taxon>
        <taxon>Embryophyta</taxon>
        <taxon>Tracheophyta</taxon>
        <taxon>Spermatophyta</taxon>
        <taxon>Magnoliopsida</taxon>
        <taxon>eudicotyledons</taxon>
        <taxon>Gunneridae</taxon>
        <taxon>Pentapetalae</taxon>
        <taxon>rosids</taxon>
        <taxon>malvids</taxon>
        <taxon>Malvales</taxon>
        <taxon>Malvaceae</taxon>
        <taxon>Grewioideae</taxon>
        <taxon>Apeibeae</taxon>
        <taxon>Corchorus</taxon>
    </lineage>
</organism>